<accession>A0AA35W6B1</accession>
<evidence type="ECO:0000313" key="2">
    <source>
        <dbReference type="Proteomes" id="UP001174909"/>
    </source>
</evidence>
<evidence type="ECO:0000313" key="1">
    <source>
        <dbReference type="EMBL" id="CAI8005636.1"/>
    </source>
</evidence>
<feature type="non-terminal residue" evidence="1">
    <location>
        <position position="60"/>
    </location>
</feature>
<organism evidence="1 2">
    <name type="scientific">Geodia barretti</name>
    <name type="common">Barrett's horny sponge</name>
    <dbReference type="NCBI Taxonomy" id="519541"/>
    <lineage>
        <taxon>Eukaryota</taxon>
        <taxon>Metazoa</taxon>
        <taxon>Porifera</taxon>
        <taxon>Demospongiae</taxon>
        <taxon>Heteroscleromorpha</taxon>
        <taxon>Tetractinellida</taxon>
        <taxon>Astrophorina</taxon>
        <taxon>Geodiidae</taxon>
        <taxon>Geodia</taxon>
    </lineage>
</organism>
<name>A0AA35W6B1_GEOBA</name>
<dbReference type="EMBL" id="CASHTH010000623">
    <property type="protein sequence ID" value="CAI8005636.1"/>
    <property type="molecule type" value="Genomic_DNA"/>
</dbReference>
<protein>
    <submittedName>
        <fullName evidence="1">Uncharacterized protein</fullName>
    </submittedName>
</protein>
<dbReference type="AlphaFoldDB" id="A0AA35W6B1"/>
<dbReference type="Proteomes" id="UP001174909">
    <property type="component" value="Unassembled WGS sequence"/>
</dbReference>
<gene>
    <name evidence="1" type="ORF">GBAR_LOCUS4329</name>
</gene>
<comment type="caution">
    <text evidence="1">The sequence shown here is derived from an EMBL/GenBank/DDBJ whole genome shotgun (WGS) entry which is preliminary data.</text>
</comment>
<keyword evidence="2" id="KW-1185">Reference proteome</keyword>
<sequence>MPVVDNCCHLSPLLFVLRHSTPDTARGPSSQLCSSLSLLCRCRIFYCPATPCPWGEGGAQ</sequence>
<reference evidence="1" key="1">
    <citation type="submission" date="2023-03" db="EMBL/GenBank/DDBJ databases">
        <authorList>
            <person name="Steffen K."/>
            <person name="Cardenas P."/>
        </authorList>
    </citation>
    <scope>NUCLEOTIDE SEQUENCE</scope>
</reference>
<proteinExistence type="predicted"/>